<reference evidence="3" key="1">
    <citation type="submission" date="2016-10" db="EMBL/GenBank/DDBJ databases">
        <authorList>
            <person name="Varghese N."/>
            <person name="Submissions S."/>
        </authorList>
    </citation>
    <scope>NUCLEOTIDE SEQUENCE [LARGE SCALE GENOMIC DNA]</scope>
    <source>
        <strain evidence="3">DSM 44437</strain>
    </source>
</reference>
<accession>A0A1H9VL89</accession>
<feature type="domain" description="NmrA-like" evidence="1">
    <location>
        <begin position="107"/>
        <end position="230"/>
    </location>
</feature>
<dbReference type="PANTHER" id="PTHR43162:SF1">
    <property type="entry name" value="PRESTALK A DIFFERENTIATION PROTEIN A"/>
    <property type="match status" value="1"/>
</dbReference>
<evidence type="ECO:0000313" key="2">
    <source>
        <dbReference type="EMBL" id="SES22301.1"/>
    </source>
</evidence>
<dbReference type="Proteomes" id="UP000199503">
    <property type="component" value="Unassembled WGS sequence"/>
</dbReference>
<dbReference type="InterPro" id="IPR051604">
    <property type="entry name" value="Ergot_Alk_Oxidoreductase"/>
</dbReference>
<dbReference type="Gene3D" id="3.40.50.720">
    <property type="entry name" value="NAD(P)-binding Rossmann-like Domain"/>
    <property type="match status" value="1"/>
</dbReference>
<dbReference type="Gene3D" id="3.90.25.10">
    <property type="entry name" value="UDP-galactose 4-epimerase, domain 1"/>
    <property type="match status" value="1"/>
</dbReference>
<dbReference type="OrthoDB" id="3250520at2"/>
<protein>
    <submittedName>
        <fullName evidence="2">Uncharacterized conserved protein YbjT, contains NAD(P)-binding and DUF2867 domains</fullName>
    </submittedName>
</protein>
<keyword evidence="3" id="KW-1185">Reference proteome</keyword>
<gene>
    <name evidence="2" type="ORF">SAMN04488000_118202</name>
</gene>
<proteinExistence type="predicted"/>
<dbReference type="InterPro" id="IPR008030">
    <property type="entry name" value="NmrA-like"/>
</dbReference>
<dbReference type="EMBL" id="FOFV01000018">
    <property type="protein sequence ID" value="SES22301.1"/>
    <property type="molecule type" value="Genomic_DNA"/>
</dbReference>
<organism evidence="2 3">
    <name type="scientific">Lentzea albida</name>
    <dbReference type="NCBI Taxonomy" id="65499"/>
    <lineage>
        <taxon>Bacteria</taxon>
        <taxon>Bacillati</taxon>
        <taxon>Actinomycetota</taxon>
        <taxon>Actinomycetes</taxon>
        <taxon>Pseudonocardiales</taxon>
        <taxon>Pseudonocardiaceae</taxon>
        <taxon>Lentzea</taxon>
    </lineage>
</organism>
<evidence type="ECO:0000259" key="1">
    <source>
        <dbReference type="Pfam" id="PF05368"/>
    </source>
</evidence>
<evidence type="ECO:0000313" key="3">
    <source>
        <dbReference type="Proteomes" id="UP000199503"/>
    </source>
</evidence>
<dbReference type="PANTHER" id="PTHR43162">
    <property type="match status" value="1"/>
</dbReference>
<dbReference type="STRING" id="65499.SAMN04488000_118202"/>
<name>A0A1H9VL89_9PSEU</name>
<dbReference type="Pfam" id="PF05368">
    <property type="entry name" value="NmrA"/>
    <property type="match status" value="1"/>
</dbReference>
<dbReference type="AlphaFoldDB" id="A0A1H9VL89"/>
<sequence length="270" mass="28812">MSTLSAINTPSTDDTVLVLGATGKTGRRVTGLLGSAARPASRSAATKFDWSAPDTWEPAVRGTTAVYVVPPENPVQLNDFVGVAVKAGVTRLVLLSMRGAPADDPFEAAVKGSGVEWTILRPTWFMQNFDEDIFAEPVRRGELAVPAGDGVHPFIDVVDIAEIAVVALTQPGHHGKTYDLSGPEALSFPEVLARISEVTGEPVRYVDVAPEEFTAALRGLGFSEEIADLVTMLIVLIRKGEEAHVSDNVQRVLGRAPRTFADYLGSSKFA</sequence>
<dbReference type="InterPro" id="IPR036291">
    <property type="entry name" value="NAD(P)-bd_dom_sf"/>
</dbReference>
<dbReference type="RefSeq" id="WP_089923264.1">
    <property type="nucleotide sequence ID" value="NZ_FOFV01000018.1"/>
</dbReference>
<dbReference type="SUPFAM" id="SSF51735">
    <property type="entry name" value="NAD(P)-binding Rossmann-fold domains"/>
    <property type="match status" value="1"/>
</dbReference>